<protein>
    <recommendedName>
        <fullName evidence="2">histidine kinase</fullName>
        <ecNumber evidence="2">2.7.13.3</ecNumber>
    </recommendedName>
</protein>
<keyword evidence="6 11" id="KW-0418">Kinase</keyword>
<dbReference type="SUPFAM" id="SSF55874">
    <property type="entry name" value="ATPase domain of HSP90 chaperone/DNA topoisomerase II/histidine kinase"/>
    <property type="match status" value="1"/>
</dbReference>
<accession>A0A1T5ICS9</accession>
<organism evidence="11 12">
    <name type="scientific">Okibacterium fritillariae</name>
    <dbReference type="NCBI Taxonomy" id="123320"/>
    <lineage>
        <taxon>Bacteria</taxon>
        <taxon>Bacillati</taxon>
        <taxon>Actinomycetota</taxon>
        <taxon>Actinomycetes</taxon>
        <taxon>Micrococcales</taxon>
        <taxon>Microbacteriaceae</taxon>
        <taxon>Okibacterium</taxon>
    </lineage>
</organism>
<dbReference type="Gene3D" id="3.30.565.10">
    <property type="entry name" value="Histidine kinase-like ATPase, C-terminal domain"/>
    <property type="match status" value="1"/>
</dbReference>
<dbReference type="GO" id="GO:0000155">
    <property type="term" value="F:phosphorelay sensor kinase activity"/>
    <property type="evidence" value="ECO:0007669"/>
    <property type="project" value="InterPro"/>
</dbReference>
<dbReference type="SMART" id="SM00387">
    <property type="entry name" value="HATPase_c"/>
    <property type="match status" value="1"/>
</dbReference>
<dbReference type="Pfam" id="PF07730">
    <property type="entry name" value="HisKA_3"/>
    <property type="match status" value="1"/>
</dbReference>
<dbReference type="STRING" id="123320.SAMN06309945_0249"/>
<dbReference type="CDD" id="cd16917">
    <property type="entry name" value="HATPase_UhpB-NarQ-NarX-like"/>
    <property type="match status" value="1"/>
</dbReference>
<dbReference type="EMBL" id="FUZP01000001">
    <property type="protein sequence ID" value="SKC36868.1"/>
    <property type="molecule type" value="Genomic_DNA"/>
</dbReference>
<evidence type="ECO:0000313" key="12">
    <source>
        <dbReference type="Proteomes" id="UP000190857"/>
    </source>
</evidence>
<dbReference type="GO" id="GO:0046983">
    <property type="term" value="F:protein dimerization activity"/>
    <property type="evidence" value="ECO:0007669"/>
    <property type="project" value="InterPro"/>
</dbReference>
<evidence type="ECO:0000256" key="1">
    <source>
        <dbReference type="ARBA" id="ARBA00000085"/>
    </source>
</evidence>
<evidence type="ECO:0000256" key="7">
    <source>
        <dbReference type="ARBA" id="ARBA00022840"/>
    </source>
</evidence>
<keyword evidence="9" id="KW-1133">Transmembrane helix</keyword>
<evidence type="ECO:0000256" key="8">
    <source>
        <dbReference type="ARBA" id="ARBA00023012"/>
    </source>
</evidence>
<evidence type="ECO:0000256" key="6">
    <source>
        <dbReference type="ARBA" id="ARBA00022777"/>
    </source>
</evidence>
<dbReference type="Pfam" id="PF02518">
    <property type="entry name" value="HATPase_c"/>
    <property type="match status" value="1"/>
</dbReference>
<dbReference type="AlphaFoldDB" id="A0A1T5ICS9"/>
<evidence type="ECO:0000256" key="3">
    <source>
        <dbReference type="ARBA" id="ARBA00022553"/>
    </source>
</evidence>
<dbReference type="EC" id="2.7.13.3" evidence="2"/>
<sequence>MLRFAFGVAVVAGLWITVAPTDGEGRWVQLALAALAVAGLVASGRWPVLAVAVTGTATGVAVLLGLTADPFALTGFTVFALAEQRGSRRFPWWMVAGVAVLLISSAGLSAEGVEERFRGLLLSAVVLSASWVLGVRTRQARVEAAARSRAEERFRLARDVHDVLSHSLGTIGVRAGVAAHVTSLDEADLRVALRDIEQGARESLAELKTLLHRERAGSSDAPEGLTPPSAQLTTLLADTVEHAERAGLRTRLDLFGAIDELPAPVRVTVHRVTQEAVTNALRHATASSLVISVRASSDCVGIEVRDDGRGAATGVREGHGLTGMRERVALVGGVLDVTAGALGFTVTASLPLIGAPVGGAS</sequence>
<dbReference type="PANTHER" id="PTHR24421">
    <property type="entry name" value="NITRATE/NITRITE SENSOR PROTEIN NARX-RELATED"/>
    <property type="match status" value="1"/>
</dbReference>
<dbReference type="Proteomes" id="UP000190857">
    <property type="component" value="Unassembled WGS sequence"/>
</dbReference>
<feature type="transmembrane region" description="Helical" evidence="9">
    <location>
        <begin position="116"/>
        <end position="135"/>
    </location>
</feature>
<gene>
    <name evidence="11" type="ORF">SAMN06309945_0249</name>
</gene>
<feature type="transmembrane region" description="Helical" evidence="9">
    <location>
        <begin position="57"/>
        <end position="80"/>
    </location>
</feature>
<evidence type="ECO:0000259" key="10">
    <source>
        <dbReference type="SMART" id="SM00387"/>
    </source>
</evidence>
<keyword evidence="9" id="KW-0812">Transmembrane</keyword>
<evidence type="ECO:0000256" key="4">
    <source>
        <dbReference type="ARBA" id="ARBA00022679"/>
    </source>
</evidence>
<evidence type="ECO:0000256" key="9">
    <source>
        <dbReference type="SAM" id="Phobius"/>
    </source>
</evidence>
<evidence type="ECO:0000256" key="2">
    <source>
        <dbReference type="ARBA" id="ARBA00012438"/>
    </source>
</evidence>
<keyword evidence="8" id="KW-0902">Two-component regulatory system</keyword>
<keyword evidence="7" id="KW-0067">ATP-binding</keyword>
<comment type="catalytic activity">
    <reaction evidence="1">
        <text>ATP + protein L-histidine = ADP + protein N-phospho-L-histidine.</text>
        <dbReference type="EC" id="2.7.13.3"/>
    </reaction>
</comment>
<dbReference type="InterPro" id="IPR011712">
    <property type="entry name" value="Sig_transdc_His_kin_sub3_dim/P"/>
</dbReference>
<dbReference type="InterPro" id="IPR050482">
    <property type="entry name" value="Sensor_HK_TwoCompSys"/>
</dbReference>
<dbReference type="InterPro" id="IPR003594">
    <property type="entry name" value="HATPase_dom"/>
</dbReference>
<name>A0A1T5ICS9_9MICO</name>
<reference evidence="11 12" key="1">
    <citation type="submission" date="2017-02" db="EMBL/GenBank/DDBJ databases">
        <authorList>
            <person name="Peterson S.W."/>
        </authorList>
    </citation>
    <scope>NUCLEOTIDE SEQUENCE [LARGE SCALE GENOMIC DNA]</scope>
    <source>
        <strain evidence="11 12">VKM Ac-2059</strain>
    </source>
</reference>
<feature type="domain" description="Histidine kinase/HSP90-like ATPase" evidence="10">
    <location>
        <begin position="264"/>
        <end position="354"/>
    </location>
</feature>
<keyword evidence="3" id="KW-0597">Phosphoprotein</keyword>
<dbReference type="PANTHER" id="PTHR24421:SF10">
    <property type="entry name" value="NITRATE_NITRITE SENSOR PROTEIN NARQ"/>
    <property type="match status" value="1"/>
</dbReference>
<evidence type="ECO:0000256" key="5">
    <source>
        <dbReference type="ARBA" id="ARBA00022741"/>
    </source>
</evidence>
<evidence type="ECO:0000313" key="11">
    <source>
        <dbReference type="EMBL" id="SKC36868.1"/>
    </source>
</evidence>
<keyword evidence="5" id="KW-0547">Nucleotide-binding</keyword>
<proteinExistence type="predicted"/>
<dbReference type="GO" id="GO:0016020">
    <property type="term" value="C:membrane"/>
    <property type="evidence" value="ECO:0007669"/>
    <property type="project" value="InterPro"/>
</dbReference>
<dbReference type="InterPro" id="IPR036890">
    <property type="entry name" value="HATPase_C_sf"/>
</dbReference>
<keyword evidence="4" id="KW-0808">Transferase</keyword>
<dbReference type="Gene3D" id="1.20.5.1930">
    <property type="match status" value="1"/>
</dbReference>
<dbReference type="GO" id="GO:0005524">
    <property type="term" value="F:ATP binding"/>
    <property type="evidence" value="ECO:0007669"/>
    <property type="project" value="UniProtKB-KW"/>
</dbReference>
<keyword evidence="12" id="KW-1185">Reference proteome</keyword>
<keyword evidence="9" id="KW-0472">Membrane</keyword>
<feature type="transmembrane region" description="Helical" evidence="9">
    <location>
        <begin position="92"/>
        <end position="110"/>
    </location>
</feature>